<dbReference type="PRINTS" id="PR00081">
    <property type="entry name" value="GDHRDH"/>
</dbReference>
<comment type="caution">
    <text evidence="4">The sequence shown here is derived from an EMBL/GenBank/DDBJ whole genome shotgun (WGS) entry which is preliminary data.</text>
</comment>
<gene>
    <name evidence="4" type="ORF">GO493_14270</name>
</gene>
<keyword evidence="2" id="KW-0560">Oxidoreductase</keyword>
<dbReference type="Gene3D" id="3.40.50.720">
    <property type="entry name" value="NAD(P)-binding Rossmann-like Domain"/>
    <property type="match status" value="1"/>
</dbReference>
<dbReference type="AlphaFoldDB" id="A0A7K1U4Z4"/>
<dbReference type="GO" id="GO:0016491">
    <property type="term" value="F:oxidoreductase activity"/>
    <property type="evidence" value="ECO:0007669"/>
    <property type="project" value="UniProtKB-KW"/>
</dbReference>
<proteinExistence type="inferred from homology"/>
<dbReference type="PANTHER" id="PTHR43391:SF26">
    <property type="entry name" value="BLL7251 PROTEIN"/>
    <property type="match status" value="1"/>
</dbReference>
<dbReference type="SUPFAM" id="SSF51735">
    <property type="entry name" value="NAD(P)-binding Rossmann-fold domains"/>
    <property type="match status" value="1"/>
</dbReference>
<evidence type="ECO:0000256" key="1">
    <source>
        <dbReference type="ARBA" id="ARBA00006484"/>
    </source>
</evidence>
<accession>A0A7K1U4Z4</accession>
<protein>
    <submittedName>
        <fullName evidence="4">SDR family NAD(P)-dependent oxidoreductase</fullName>
    </submittedName>
</protein>
<organism evidence="4 5">
    <name type="scientific">Chitinophaga tropicalis</name>
    <dbReference type="NCBI Taxonomy" id="2683588"/>
    <lineage>
        <taxon>Bacteria</taxon>
        <taxon>Pseudomonadati</taxon>
        <taxon>Bacteroidota</taxon>
        <taxon>Chitinophagia</taxon>
        <taxon>Chitinophagales</taxon>
        <taxon>Chitinophagaceae</taxon>
        <taxon>Chitinophaga</taxon>
    </lineage>
</organism>
<evidence type="ECO:0000313" key="5">
    <source>
        <dbReference type="Proteomes" id="UP000461730"/>
    </source>
</evidence>
<keyword evidence="5" id="KW-1185">Reference proteome</keyword>
<comment type="similarity">
    <text evidence="1 3">Belongs to the short-chain dehydrogenases/reductases (SDR) family.</text>
</comment>
<dbReference type="Proteomes" id="UP000461730">
    <property type="component" value="Unassembled WGS sequence"/>
</dbReference>
<evidence type="ECO:0000256" key="3">
    <source>
        <dbReference type="RuleBase" id="RU000363"/>
    </source>
</evidence>
<sequence length="258" mass="28277">MKSQGKIIVVTGGASGIGLAMAKRFIAEGATVIISDINEKALIEKAQETGATPIAANVSKEEDVRSLVEKATGLFGRIDVFVSNAGVARFGDVDASEEQWDFSWHVNVMSQVYAAKYVLPQMLERGEGYLINTASAAGLLVEFHSVLYSTTKHASIGLAEWLAATYRDRGIRVSVVCPGPVRTPMAAGVAAMQEDALEPEELVDMVIKAMDKEIFMVSSHEKIWKLYQVKGQDYEKYMNLLVERRAYKLGLDEKQQPA</sequence>
<dbReference type="InterPro" id="IPR020904">
    <property type="entry name" value="Sc_DH/Rdtase_CS"/>
</dbReference>
<name>A0A7K1U4Z4_9BACT</name>
<dbReference type="Pfam" id="PF00106">
    <property type="entry name" value="adh_short"/>
    <property type="match status" value="1"/>
</dbReference>
<dbReference type="EMBL" id="WRXN01000005">
    <property type="protein sequence ID" value="MVT09432.1"/>
    <property type="molecule type" value="Genomic_DNA"/>
</dbReference>
<dbReference type="PANTHER" id="PTHR43391">
    <property type="entry name" value="RETINOL DEHYDROGENASE-RELATED"/>
    <property type="match status" value="1"/>
</dbReference>
<dbReference type="FunFam" id="3.40.50.720:FF:000084">
    <property type="entry name" value="Short-chain dehydrogenase reductase"/>
    <property type="match status" value="1"/>
</dbReference>
<dbReference type="PRINTS" id="PR00080">
    <property type="entry name" value="SDRFAMILY"/>
</dbReference>
<dbReference type="InterPro" id="IPR002347">
    <property type="entry name" value="SDR_fam"/>
</dbReference>
<evidence type="ECO:0000256" key="2">
    <source>
        <dbReference type="ARBA" id="ARBA00023002"/>
    </source>
</evidence>
<evidence type="ECO:0000313" key="4">
    <source>
        <dbReference type="EMBL" id="MVT09432.1"/>
    </source>
</evidence>
<dbReference type="CDD" id="cd05233">
    <property type="entry name" value="SDR_c"/>
    <property type="match status" value="1"/>
</dbReference>
<dbReference type="RefSeq" id="WP_157306878.1">
    <property type="nucleotide sequence ID" value="NZ_WRXN01000005.1"/>
</dbReference>
<reference evidence="4 5" key="1">
    <citation type="submission" date="2019-12" db="EMBL/GenBank/DDBJ databases">
        <title>Chitinophaga sp. strain ysch24 (GDMCC 1.1355), whole genome shotgun sequence.</title>
        <authorList>
            <person name="Zhang X."/>
        </authorList>
    </citation>
    <scope>NUCLEOTIDE SEQUENCE [LARGE SCALE GENOMIC DNA]</scope>
    <source>
        <strain evidence="5">ysch24</strain>
    </source>
</reference>
<dbReference type="PROSITE" id="PS00061">
    <property type="entry name" value="ADH_SHORT"/>
    <property type="match status" value="1"/>
</dbReference>
<dbReference type="InterPro" id="IPR036291">
    <property type="entry name" value="NAD(P)-bd_dom_sf"/>
</dbReference>